<dbReference type="EMBL" id="JAGTUF010000008">
    <property type="protein sequence ID" value="MBR9972047.1"/>
    <property type="molecule type" value="Genomic_DNA"/>
</dbReference>
<keyword evidence="2" id="KW-1185">Reference proteome</keyword>
<protein>
    <submittedName>
        <fullName evidence="1">Uncharacterized protein</fullName>
    </submittedName>
</protein>
<dbReference type="Proteomes" id="UP000680714">
    <property type="component" value="Unassembled WGS sequence"/>
</dbReference>
<organism evidence="1 2">
    <name type="scientific">Magnetospirillum sulfuroxidans</name>
    <dbReference type="NCBI Taxonomy" id="611300"/>
    <lineage>
        <taxon>Bacteria</taxon>
        <taxon>Pseudomonadati</taxon>
        <taxon>Pseudomonadota</taxon>
        <taxon>Alphaproteobacteria</taxon>
        <taxon>Rhodospirillales</taxon>
        <taxon>Rhodospirillaceae</taxon>
        <taxon>Magnetospirillum</taxon>
    </lineage>
</organism>
<proteinExistence type="predicted"/>
<gene>
    <name evidence="1" type="ORF">KEC16_09995</name>
</gene>
<reference evidence="1 2" key="1">
    <citation type="submission" date="2021-04" db="EMBL/GenBank/DDBJ databases">
        <title>Magnetospirillum sulfuroxidans sp. nov., a facultative chemolithoautotrophic sulfur-oxidizing alphaproteobacterium isolated from freshwater sediment and proposals for Paramagetospirillum gen. nov., and Magnetospirillaceae fam. nov.</title>
        <authorList>
            <person name="Koziaeva V."/>
            <person name="Geelhoed J.S."/>
            <person name="Sorokin D.Y."/>
            <person name="Grouzdev D.S."/>
        </authorList>
    </citation>
    <scope>NUCLEOTIDE SEQUENCE [LARGE SCALE GENOMIC DNA]</scope>
    <source>
        <strain evidence="1 2">J10</strain>
    </source>
</reference>
<dbReference type="RefSeq" id="WP_211548426.1">
    <property type="nucleotide sequence ID" value="NZ_JAGTUF010000008.1"/>
</dbReference>
<accession>A0ABS5ICA0</accession>
<comment type="caution">
    <text evidence="1">The sequence shown here is derived from an EMBL/GenBank/DDBJ whole genome shotgun (WGS) entry which is preliminary data.</text>
</comment>
<sequence>MPVSPNEAADALAEIVRHLLDHAANHDDLDHLVAALDIVQHLCWNGVSLKDITEPVKMDAVQMALAAGVVERLVEVYSAPPHNLPQQAPVWCAGVPPSPIEVWLVSPTPAEGATLNPIFRRRNVVTLENFLSFA</sequence>
<evidence type="ECO:0000313" key="2">
    <source>
        <dbReference type="Proteomes" id="UP000680714"/>
    </source>
</evidence>
<name>A0ABS5ICA0_9PROT</name>
<evidence type="ECO:0000313" key="1">
    <source>
        <dbReference type="EMBL" id="MBR9972047.1"/>
    </source>
</evidence>